<feature type="signal peptide" evidence="1">
    <location>
        <begin position="1"/>
        <end position="25"/>
    </location>
</feature>
<reference evidence="2" key="2">
    <citation type="submission" date="2023-06" db="EMBL/GenBank/DDBJ databases">
        <authorList>
            <consortium name="Lawrence Berkeley National Laboratory"/>
            <person name="Haridas S."/>
            <person name="Hensen N."/>
            <person name="Bonometti L."/>
            <person name="Westerberg I."/>
            <person name="Brannstrom I.O."/>
            <person name="Guillou S."/>
            <person name="Cros-Aarteil S."/>
            <person name="Calhoun S."/>
            <person name="Kuo A."/>
            <person name="Mondo S."/>
            <person name="Pangilinan J."/>
            <person name="Riley R."/>
            <person name="Labutti K."/>
            <person name="Andreopoulos B."/>
            <person name="Lipzen A."/>
            <person name="Chen C."/>
            <person name="Yanf M."/>
            <person name="Daum C."/>
            <person name="Ng V."/>
            <person name="Clum A."/>
            <person name="Steindorff A."/>
            <person name="Ohm R."/>
            <person name="Martin F."/>
            <person name="Silar P."/>
            <person name="Natvig D."/>
            <person name="Lalanne C."/>
            <person name="Gautier V."/>
            <person name="Ament-Velasquez S.L."/>
            <person name="Kruys A."/>
            <person name="Hutchinson M.I."/>
            <person name="Powell A.J."/>
            <person name="Barry K."/>
            <person name="Miller A.N."/>
            <person name="Grigoriev I.V."/>
            <person name="Debuchy R."/>
            <person name="Gladieux P."/>
            <person name="Thoren M.H."/>
            <person name="Johannesson H."/>
        </authorList>
    </citation>
    <scope>NUCLEOTIDE SEQUENCE</scope>
    <source>
        <strain evidence="2">CBS 118394</strain>
    </source>
</reference>
<keyword evidence="1" id="KW-0732">Signal</keyword>
<organism evidence="2 3">
    <name type="scientific">Apodospora peruviana</name>
    <dbReference type="NCBI Taxonomy" id="516989"/>
    <lineage>
        <taxon>Eukaryota</taxon>
        <taxon>Fungi</taxon>
        <taxon>Dikarya</taxon>
        <taxon>Ascomycota</taxon>
        <taxon>Pezizomycotina</taxon>
        <taxon>Sordariomycetes</taxon>
        <taxon>Sordariomycetidae</taxon>
        <taxon>Sordariales</taxon>
        <taxon>Lasiosphaeriaceae</taxon>
        <taxon>Apodospora</taxon>
    </lineage>
</organism>
<reference evidence="2" key="1">
    <citation type="journal article" date="2023" name="Mol. Phylogenet. Evol.">
        <title>Genome-scale phylogeny and comparative genomics of the fungal order Sordariales.</title>
        <authorList>
            <person name="Hensen N."/>
            <person name="Bonometti L."/>
            <person name="Westerberg I."/>
            <person name="Brannstrom I.O."/>
            <person name="Guillou S."/>
            <person name="Cros-Aarteil S."/>
            <person name="Calhoun S."/>
            <person name="Haridas S."/>
            <person name="Kuo A."/>
            <person name="Mondo S."/>
            <person name="Pangilinan J."/>
            <person name="Riley R."/>
            <person name="LaButti K."/>
            <person name="Andreopoulos B."/>
            <person name="Lipzen A."/>
            <person name="Chen C."/>
            <person name="Yan M."/>
            <person name="Daum C."/>
            <person name="Ng V."/>
            <person name="Clum A."/>
            <person name="Steindorff A."/>
            <person name="Ohm R.A."/>
            <person name="Martin F."/>
            <person name="Silar P."/>
            <person name="Natvig D.O."/>
            <person name="Lalanne C."/>
            <person name="Gautier V."/>
            <person name="Ament-Velasquez S.L."/>
            <person name="Kruys A."/>
            <person name="Hutchinson M.I."/>
            <person name="Powell A.J."/>
            <person name="Barry K."/>
            <person name="Miller A.N."/>
            <person name="Grigoriev I.V."/>
            <person name="Debuchy R."/>
            <person name="Gladieux P."/>
            <person name="Hiltunen Thoren M."/>
            <person name="Johannesson H."/>
        </authorList>
    </citation>
    <scope>NUCLEOTIDE SEQUENCE</scope>
    <source>
        <strain evidence="2">CBS 118394</strain>
    </source>
</reference>
<sequence length="123" mass="13004">MRFTTTTCATLGAIITMIFAGFAHAGIHPCNNALLHKTDMQTTNPLLTDVDEADDDLFDNIFGNNTSPGVLAHGSAHCCTDSSCSTCSQTTCATKKCSAASEVSNTDHHLPPYNPCVELPKAN</sequence>
<dbReference type="Proteomes" id="UP001283341">
    <property type="component" value="Unassembled WGS sequence"/>
</dbReference>
<evidence type="ECO:0000313" key="2">
    <source>
        <dbReference type="EMBL" id="KAK3329245.1"/>
    </source>
</evidence>
<protein>
    <submittedName>
        <fullName evidence="2">Uncharacterized protein</fullName>
    </submittedName>
</protein>
<evidence type="ECO:0000313" key="3">
    <source>
        <dbReference type="Proteomes" id="UP001283341"/>
    </source>
</evidence>
<feature type="chain" id="PRO_5042182889" evidence="1">
    <location>
        <begin position="26"/>
        <end position="123"/>
    </location>
</feature>
<evidence type="ECO:0000256" key="1">
    <source>
        <dbReference type="SAM" id="SignalP"/>
    </source>
</evidence>
<name>A0AAE0IQH8_9PEZI</name>
<keyword evidence="3" id="KW-1185">Reference proteome</keyword>
<gene>
    <name evidence="2" type="ORF">B0H66DRAFT_609995</name>
</gene>
<dbReference type="AlphaFoldDB" id="A0AAE0IQH8"/>
<dbReference type="EMBL" id="JAUEDM010000001">
    <property type="protein sequence ID" value="KAK3329245.1"/>
    <property type="molecule type" value="Genomic_DNA"/>
</dbReference>
<proteinExistence type="predicted"/>
<comment type="caution">
    <text evidence="2">The sequence shown here is derived from an EMBL/GenBank/DDBJ whole genome shotgun (WGS) entry which is preliminary data.</text>
</comment>
<accession>A0AAE0IQH8</accession>